<dbReference type="GO" id="GO:0030170">
    <property type="term" value="F:pyridoxal phosphate binding"/>
    <property type="evidence" value="ECO:0007669"/>
    <property type="project" value="TreeGrafter"/>
</dbReference>
<dbReference type="Pfam" id="PF01041">
    <property type="entry name" value="DegT_DnrJ_EryC1"/>
    <property type="match status" value="2"/>
</dbReference>
<dbReference type="PANTHER" id="PTHR30244:SF34">
    <property type="entry name" value="DTDP-4-AMINO-4,6-DIDEOXYGALACTOSE TRANSAMINASE"/>
    <property type="match status" value="1"/>
</dbReference>
<organism evidence="1">
    <name type="scientific">marine sediment metagenome</name>
    <dbReference type="NCBI Taxonomy" id="412755"/>
    <lineage>
        <taxon>unclassified sequences</taxon>
        <taxon>metagenomes</taxon>
        <taxon>ecological metagenomes</taxon>
    </lineage>
</organism>
<evidence type="ECO:0008006" key="2">
    <source>
        <dbReference type="Google" id="ProtNLM"/>
    </source>
</evidence>
<name>A0A0F9D3W3_9ZZZZ</name>
<protein>
    <recommendedName>
        <fullName evidence="2">DegT/DnrJ/EryC1/StrS aminotransferase</fullName>
    </recommendedName>
</protein>
<dbReference type="GO" id="GO:0008483">
    <property type="term" value="F:transaminase activity"/>
    <property type="evidence" value="ECO:0007669"/>
    <property type="project" value="TreeGrafter"/>
</dbReference>
<dbReference type="GO" id="GO:0000271">
    <property type="term" value="P:polysaccharide biosynthetic process"/>
    <property type="evidence" value="ECO:0007669"/>
    <property type="project" value="TreeGrafter"/>
</dbReference>
<dbReference type="InterPro" id="IPR015424">
    <property type="entry name" value="PyrdxlP-dep_Trfase"/>
</dbReference>
<dbReference type="SUPFAM" id="SSF53383">
    <property type="entry name" value="PLP-dependent transferases"/>
    <property type="match status" value="1"/>
</dbReference>
<proteinExistence type="predicted"/>
<evidence type="ECO:0000313" key="1">
    <source>
        <dbReference type="EMBL" id="KKL56428.1"/>
    </source>
</evidence>
<dbReference type="PIRSF" id="PIRSF000390">
    <property type="entry name" value="PLP_StrS"/>
    <property type="match status" value="1"/>
</dbReference>
<dbReference type="AlphaFoldDB" id="A0A0F9D3W3"/>
<reference evidence="1" key="1">
    <citation type="journal article" date="2015" name="Nature">
        <title>Complex archaea that bridge the gap between prokaryotes and eukaryotes.</title>
        <authorList>
            <person name="Spang A."/>
            <person name="Saw J.H."/>
            <person name="Jorgensen S.L."/>
            <person name="Zaremba-Niedzwiedzka K."/>
            <person name="Martijn J."/>
            <person name="Lind A.E."/>
            <person name="van Eijk R."/>
            <person name="Schleper C."/>
            <person name="Guy L."/>
            <person name="Ettema T.J."/>
        </authorList>
    </citation>
    <scope>NUCLEOTIDE SEQUENCE</scope>
</reference>
<dbReference type="EMBL" id="LAZR01030498">
    <property type="protein sequence ID" value="KKL56428.1"/>
    <property type="molecule type" value="Genomic_DNA"/>
</dbReference>
<comment type="caution">
    <text evidence="1">The sequence shown here is derived from an EMBL/GenBank/DDBJ whole genome shotgun (WGS) entry which is preliminary data.</text>
</comment>
<accession>A0A0F9D3W3</accession>
<dbReference type="InterPro" id="IPR015421">
    <property type="entry name" value="PyrdxlP-dep_Trfase_major"/>
</dbReference>
<sequence>MVKRFEEAFAELVDTKHAIAMCNGTATLHTALHVMGVEAGDIVAVPPLTMASTTIAVLHAGAIPLYVDVDPHSWLMGPAQGHSIGVSLYGLEGDFPCIDDAAQTVRQHKAPLTSYSLQASKILTCGEGGVLVTDDADMAQAARRFASLGYPLSDTSHIDVKRIRRPCAVRHVELGWNYRMSDLQAAVALAQVQRFPALLLGRIGAAQTYIQVLGAIGATWASVQGVPSGSAHNFWCFPLVLSEDGPDFKTFADAVERHGGERPYAAWRITYHEPAFRKYEPKDGCPVAESLQPRIVQLQTNFPDSGASERAAVAVGKAIQELNG</sequence>
<dbReference type="InterPro" id="IPR000653">
    <property type="entry name" value="DegT/StrS_aminotransferase"/>
</dbReference>
<dbReference type="Gene3D" id="3.40.640.10">
    <property type="entry name" value="Type I PLP-dependent aspartate aminotransferase-like (Major domain)"/>
    <property type="match status" value="2"/>
</dbReference>
<gene>
    <name evidence="1" type="ORF">LCGC14_2245500</name>
</gene>
<dbReference type="PANTHER" id="PTHR30244">
    <property type="entry name" value="TRANSAMINASE"/>
    <property type="match status" value="1"/>
</dbReference>